<feature type="domain" description="DUF4190" evidence="2">
    <location>
        <begin position="12"/>
        <end position="75"/>
    </location>
</feature>
<feature type="transmembrane region" description="Helical" evidence="1">
    <location>
        <begin position="12"/>
        <end position="36"/>
    </location>
</feature>
<keyword evidence="4" id="KW-1185">Reference proteome</keyword>
<evidence type="ECO:0000256" key="1">
    <source>
        <dbReference type="SAM" id="Phobius"/>
    </source>
</evidence>
<keyword evidence="1" id="KW-0812">Transmembrane</keyword>
<dbReference type="Proteomes" id="UP000308707">
    <property type="component" value="Unassembled WGS sequence"/>
</dbReference>
<keyword evidence="1" id="KW-1133">Transmembrane helix</keyword>
<feature type="transmembrane region" description="Helical" evidence="1">
    <location>
        <begin position="56"/>
        <end position="89"/>
    </location>
</feature>
<dbReference type="Pfam" id="PF13828">
    <property type="entry name" value="DUF4190"/>
    <property type="match status" value="1"/>
</dbReference>
<dbReference type="InterPro" id="IPR025241">
    <property type="entry name" value="DUF4190"/>
</dbReference>
<accession>A0A4U5JTY7</accession>
<gene>
    <name evidence="3" type="ORF">FCE95_01240</name>
</gene>
<comment type="caution">
    <text evidence="3">The sequence shown here is derived from an EMBL/GenBank/DDBJ whole genome shotgun (WGS) entry which is preliminary data.</text>
</comment>
<protein>
    <submittedName>
        <fullName evidence="3">DUF4190 domain-containing protein</fullName>
    </submittedName>
</protein>
<dbReference type="AlphaFoldDB" id="A0A4U5JTY7"/>
<reference evidence="3 4" key="1">
    <citation type="submission" date="2019-04" db="EMBL/GenBank/DDBJ databases">
        <title>Reference strain of H23.</title>
        <authorList>
            <person name="Luo X."/>
        </authorList>
    </citation>
    <scope>NUCLEOTIDE SEQUENCE [LARGE SCALE GENOMIC DNA]</scope>
    <source>
        <strain evidence="3 4">H23</strain>
    </source>
</reference>
<evidence type="ECO:0000313" key="4">
    <source>
        <dbReference type="Proteomes" id="UP000308707"/>
    </source>
</evidence>
<name>A0A4U5JTY7_9GAMM</name>
<evidence type="ECO:0000313" key="3">
    <source>
        <dbReference type="EMBL" id="TKR32975.1"/>
    </source>
</evidence>
<dbReference type="RefSeq" id="WP_137265184.1">
    <property type="nucleotide sequence ID" value="NZ_SZUA01000001.1"/>
</dbReference>
<proteinExistence type="predicted"/>
<dbReference type="OrthoDB" id="6183992at2"/>
<dbReference type="EMBL" id="SZUA01000001">
    <property type="protein sequence ID" value="TKR32975.1"/>
    <property type="molecule type" value="Genomic_DNA"/>
</dbReference>
<sequence>MNATIRQTSAFAIVSVVSGVLGWTLMPLLGCIVAVITGHLGRAEIRRQPELYQGDGLAVIGLVLGYIGIALAVLAVAAFVLFFGGLAWLGSQH</sequence>
<evidence type="ECO:0000259" key="2">
    <source>
        <dbReference type="Pfam" id="PF13828"/>
    </source>
</evidence>
<organism evidence="3 4">
    <name type="scientific">Luteimonas gilva</name>
    <dbReference type="NCBI Taxonomy" id="2572684"/>
    <lineage>
        <taxon>Bacteria</taxon>
        <taxon>Pseudomonadati</taxon>
        <taxon>Pseudomonadota</taxon>
        <taxon>Gammaproteobacteria</taxon>
        <taxon>Lysobacterales</taxon>
        <taxon>Lysobacteraceae</taxon>
        <taxon>Luteimonas</taxon>
    </lineage>
</organism>
<keyword evidence="1" id="KW-0472">Membrane</keyword>